<dbReference type="Gene3D" id="3.40.390.70">
    <property type="match status" value="1"/>
</dbReference>
<evidence type="ECO:0000259" key="1">
    <source>
        <dbReference type="Pfam" id="PF10005"/>
    </source>
</evidence>
<organism evidence="2 3">
    <name type="scientific">Bauldia litoralis</name>
    <dbReference type="NCBI Taxonomy" id="665467"/>
    <lineage>
        <taxon>Bacteria</taxon>
        <taxon>Pseudomonadati</taxon>
        <taxon>Pseudomonadota</taxon>
        <taxon>Alphaproteobacteria</taxon>
        <taxon>Hyphomicrobiales</taxon>
        <taxon>Kaistiaceae</taxon>
        <taxon>Bauldia</taxon>
    </lineage>
</organism>
<keyword evidence="3" id="KW-1185">Reference proteome</keyword>
<proteinExistence type="predicted"/>
<dbReference type="InterPro" id="IPR031321">
    <property type="entry name" value="UCP012641"/>
</dbReference>
<dbReference type="AlphaFoldDB" id="A0A1G6DSJ7"/>
<dbReference type="Proteomes" id="UP000199071">
    <property type="component" value="Unassembled WGS sequence"/>
</dbReference>
<accession>A0A1G6DSJ7</accession>
<dbReference type="OrthoDB" id="256753at2"/>
<dbReference type="EMBL" id="FMXQ01000008">
    <property type="protein sequence ID" value="SDB48163.1"/>
    <property type="molecule type" value="Genomic_DNA"/>
</dbReference>
<dbReference type="Pfam" id="PF15887">
    <property type="entry name" value="Peptidase_Mx"/>
    <property type="match status" value="1"/>
</dbReference>
<name>A0A1G6DSJ7_9HYPH</name>
<dbReference type="Pfam" id="PF10005">
    <property type="entry name" value="Zn_ribbon_DZR_6"/>
    <property type="match status" value="1"/>
</dbReference>
<gene>
    <name evidence="2" type="ORF">SAMN02982931_03715</name>
</gene>
<protein>
    <recommendedName>
        <fullName evidence="1">Zinc-ribbon domain-containing protein</fullName>
    </recommendedName>
</protein>
<feature type="domain" description="Zinc-ribbon" evidence="1">
    <location>
        <begin position="4"/>
        <end position="98"/>
    </location>
</feature>
<dbReference type="InterPro" id="IPR011201">
    <property type="entry name" value="Zinc-ribbon_6_bact"/>
</dbReference>
<dbReference type="PIRSF" id="PIRSF012641">
    <property type="entry name" value="UCP012641"/>
    <property type="match status" value="1"/>
</dbReference>
<sequence>MQTFRCVCGNTLFFENTSCGNCGRDVGWCPTCRQVSGLDARDDGTFACVSPGCGAVVRKCLNYSQEGVCNRCIAVAGTRSGELFCDCCRLNETIPDLSVDGNRARWAQLEAAKRRLIYGLDSLGLPYGSAADGFDPPLAFAFKGDVIPTQGLWRTMGEGERVYTGHADGMITINIREADDAEREKLRVDFGEAHRTLIGHFRHEIGHYYWDLLVRDRAEDGFKAVFGDHENPDYGQALSLYYDNGAPSGWQETYVSAYATMHPWEDWAETFALYLAMAAMLDTAFHLRLVDAAPDGDLATMLARYRGLGLVLNEISREMGLLDLVPAVITDAIAVKLGFVHDMVGGARGAG</sequence>
<dbReference type="STRING" id="665467.SAMN02982931_03715"/>
<evidence type="ECO:0000313" key="2">
    <source>
        <dbReference type="EMBL" id="SDB48163.1"/>
    </source>
</evidence>
<dbReference type="RefSeq" id="WP_090878687.1">
    <property type="nucleotide sequence ID" value="NZ_FMXQ01000008.1"/>
</dbReference>
<reference evidence="2 3" key="1">
    <citation type="submission" date="2016-10" db="EMBL/GenBank/DDBJ databases">
        <authorList>
            <person name="de Groot N.N."/>
        </authorList>
    </citation>
    <scope>NUCLEOTIDE SEQUENCE [LARGE SCALE GENOMIC DNA]</scope>
    <source>
        <strain evidence="2 3">ATCC 35022</strain>
    </source>
</reference>
<evidence type="ECO:0000313" key="3">
    <source>
        <dbReference type="Proteomes" id="UP000199071"/>
    </source>
</evidence>